<dbReference type="GO" id="GO:0000145">
    <property type="term" value="C:exocyst"/>
    <property type="evidence" value="ECO:0007669"/>
    <property type="project" value="TreeGrafter"/>
</dbReference>
<dbReference type="GO" id="GO:0006887">
    <property type="term" value="P:exocytosis"/>
    <property type="evidence" value="ECO:0007669"/>
    <property type="project" value="TreeGrafter"/>
</dbReference>
<evidence type="ECO:0000313" key="2">
    <source>
        <dbReference type="EMBL" id="EXB80465.1"/>
    </source>
</evidence>
<keyword evidence="3" id="KW-1185">Reference proteome</keyword>
<dbReference type="Pfam" id="PF07393">
    <property type="entry name" value="Sec10_HB"/>
    <property type="match status" value="1"/>
</dbReference>
<gene>
    <name evidence="2" type="ORF">L484_004372</name>
</gene>
<evidence type="ECO:0000313" key="3">
    <source>
        <dbReference type="Proteomes" id="UP000030645"/>
    </source>
</evidence>
<proteinExistence type="predicted"/>
<dbReference type="STRING" id="981085.W9RB44"/>
<dbReference type="InterPro" id="IPR009976">
    <property type="entry name" value="Sec10-like"/>
</dbReference>
<name>W9RB44_9ROSA</name>
<dbReference type="PANTHER" id="PTHR12100">
    <property type="entry name" value="SEC10"/>
    <property type="match status" value="1"/>
</dbReference>
<feature type="domain" description="Exocyst complex component Sec10-like alpha-helical bundle" evidence="1">
    <location>
        <begin position="4"/>
        <end position="61"/>
    </location>
</feature>
<evidence type="ECO:0000259" key="1">
    <source>
        <dbReference type="Pfam" id="PF07393"/>
    </source>
</evidence>
<reference evidence="3" key="1">
    <citation type="submission" date="2013-01" db="EMBL/GenBank/DDBJ databases">
        <title>Draft Genome Sequence of a Mulberry Tree, Morus notabilis C.K. Schneid.</title>
        <authorList>
            <person name="He N."/>
            <person name="Zhao S."/>
        </authorList>
    </citation>
    <scope>NUCLEOTIDE SEQUENCE</scope>
</reference>
<dbReference type="PANTHER" id="PTHR12100:SF0">
    <property type="entry name" value="EXOCYST COMPLEX COMPONENT 5"/>
    <property type="match status" value="1"/>
</dbReference>
<organism evidence="2 3">
    <name type="scientific">Morus notabilis</name>
    <dbReference type="NCBI Taxonomy" id="981085"/>
    <lineage>
        <taxon>Eukaryota</taxon>
        <taxon>Viridiplantae</taxon>
        <taxon>Streptophyta</taxon>
        <taxon>Embryophyta</taxon>
        <taxon>Tracheophyta</taxon>
        <taxon>Spermatophyta</taxon>
        <taxon>Magnoliopsida</taxon>
        <taxon>eudicotyledons</taxon>
        <taxon>Gunneridae</taxon>
        <taxon>Pentapetalae</taxon>
        <taxon>rosids</taxon>
        <taxon>fabids</taxon>
        <taxon>Rosales</taxon>
        <taxon>Moraceae</taxon>
        <taxon>Moreae</taxon>
        <taxon>Morus</taxon>
    </lineage>
</organism>
<dbReference type="AlphaFoldDB" id="W9RB44"/>
<dbReference type="InterPro" id="IPR048627">
    <property type="entry name" value="Sec10_HB"/>
</dbReference>
<sequence>MNTDTRLVLVDHSSQATPSNVARGLASLYKEITDTVREEAATIMAVFPSPNEVMSNLVQKIEIVDSATEPIKTDDF</sequence>
<protein>
    <submittedName>
        <fullName evidence="2">Exocyst complex component 5</fullName>
    </submittedName>
</protein>
<dbReference type="Proteomes" id="UP000030645">
    <property type="component" value="Unassembled WGS sequence"/>
</dbReference>
<dbReference type="GO" id="GO:0006893">
    <property type="term" value="P:Golgi to plasma membrane transport"/>
    <property type="evidence" value="ECO:0007669"/>
    <property type="project" value="TreeGrafter"/>
</dbReference>
<dbReference type="EMBL" id="KE344808">
    <property type="protein sequence ID" value="EXB80465.1"/>
    <property type="molecule type" value="Genomic_DNA"/>
</dbReference>
<accession>W9RB44</accession>